<gene>
    <name evidence="1" type="ORF">M8818_002104</name>
</gene>
<accession>A0ACC3SHW7</accession>
<evidence type="ECO:0000313" key="2">
    <source>
        <dbReference type="Proteomes" id="UP001320706"/>
    </source>
</evidence>
<dbReference type="Proteomes" id="UP001320706">
    <property type="component" value="Unassembled WGS sequence"/>
</dbReference>
<name>A0ACC3SHW7_9PEZI</name>
<reference evidence="1" key="1">
    <citation type="submission" date="2024-02" db="EMBL/GenBank/DDBJ databases">
        <title>Metagenome Assembled Genome of Zalaria obscura JY119.</title>
        <authorList>
            <person name="Vighnesh L."/>
            <person name="Jagadeeshwari U."/>
            <person name="Venkata Ramana C."/>
            <person name="Sasikala C."/>
        </authorList>
    </citation>
    <scope>NUCLEOTIDE SEQUENCE</scope>
    <source>
        <strain evidence="1">JY119</strain>
    </source>
</reference>
<keyword evidence="2" id="KW-1185">Reference proteome</keyword>
<dbReference type="EMBL" id="JAMKPW020000009">
    <property type="protein sequence ID" value="KAK8215094.1"/>
    <property type="molecule type" value="Genomic_DNA"/>
</dbReference>
<sequence length="1035" mass="114454">MGGLGSASPVAGPQNTEDTMAQERQPSPDLPDLSDLADLPTDDTIPEDDSLVIMSDDAGQVYAPPAHLAARFYRNSASRRRTTSATSSRRNSLSSTHSHGSSRSRLGSTCQSHSIAQHLRRASIIESRKARLADRAAHAEQVRLRAALAKAAPRGSASSSEERALAAQVAREKYLAKVAATCAEEVQRAKQKAQEMKLRKMEEEQRARTEMEERLAEADKRRAQYQRNLNARRIRRASSIEKKLAVVEEDADTDPEPEVMSEPNATTVAEIMLDDETAARRIQRAWMIRRRKVVVDAYMDLNLTIEGIRNQTFEELGSLIIKPTVIEATSKILSLLRIQDDTGTPAATTTRTFLSAYLVVTHPTEVLSKRGAQEQDLMAKAREFVVLFESTLSRLAPWNAYTPSTSQLENLSQAHSTYTAAFDAWKAQDSSTLIETMVAQFVELDAIWQTVKDDSRGEVANDYREGIRDSQVILLSKIRKLAGPDRADFLIKKAIRESRRRRVRRRNAAEVRPRVAENVTSSAPTDVDTSALPEVAPQVDGVSSQSQSFSKLFSAIPSNRIITHELALDKDFRIGTSQQSAARDALNRELCDKMRAAFEQGEGTIWTVAMAENIRGKLLHISKEATSMHSTISEVLDPDHVYRQASQNVFSYSKFFVWIASILPKLCAPFRDDEVRKLSEDLQQGTDDMGQMIEKLFRLLHVIDLLSLDYSNYLLMKAAPFLIREAAGYEHRMFARDLDAGAVTLSRTKRWWRNAAVNLLTEADNRRDPAPLPHQIRAAYANVDGLEVKNIYARGLVDLALAQDWNKAVADLPETLALDEHRLRRVSETARAVTTVGAILLTAKNLLKRDARRQWKTEAGRLLEILTSSSSSSGNNATEVSEGAAAGPEIDIPALANDCFRVLEIETAHNLPPATKAALQTAIQRFVSQHSITPSSTQSYTASRFTDPLLKVLHTRLATHILSHVSAASPAERLRNATTASERLAAAGLPEFVGRVGEIVGLLREVKRVDWEAHGGWYEGVAGEVEGGQGVGGGE</sequence>
<protein>
    <submittedName>
        <fullName evidence="1">Uncharacterized protein</fullName>
    </submittedName>
</protein>
<comment type="caution">
    <text evidence="1">The sequence shown here is derived from an EMBL/GenBank/DDBJ whole genome shotgun (WGS) entry which is preliminary data.</text>
</comment>
<organism evidence="1 2">
    <name type="scientific">Zalaria obscura</name>
    <dbReference type="NCBI Taxonomy" id="2024903"/>
    <lineage>
        <taxon>Eukaryota</taxon>
        <taxon>Fungi</taxon>
        <taxon>Dikarya</taxon>
        <taxon>Ascomycota</taxon>
        <taxon>Pezizomycotina</taxon>
        <taxon>Dothideomycetes</taxon>
        <taxon>Dothideomycetidae</taxon>
        <taxon>Dothideales</taxon>
        <taxon>Zalariaceae</taxon>
        <taxon>Zalaria</taxon>
    </lineage>
</organism>
<proteinExistence type="predicted"/>
<evidence type="ECO:0000313" key="1">
    <source>
        <dbReference type="EMBL" id="KAK8215094.1"/>
    </source>
</evidence>